<evidence type="ECO:0000313" key="1">
    <source>
        <dbReference type="EMBL" id="MCL1126826.1"/>
    </source>
</evidence>
<dbReference type="InterPro" id="IPR008948">
    <property type="entry name" value="L-Aspartase-like"/>
</dbReference>
<dbReference type="InterPro" id="IPR001106">
    <property type="entry name" value="Aromatic_Lyase"/>
</dbReference>
<dbReference type="SUPFAM" id="SSF48557">
    <property type="entry name" value="L-aspartase-like"/>
    <property type="match status" value="1"/>
</dbReference>
<dbReference type="Gene3D" id="1.10.275.10">
    <property type="entry name" value="Fumarase/aspartase (N-terminal domain)"/>
    <property type="match status" value="1"/>
</dbReference>
<reference evidence="1 2" key="1">
    <citation type="submission" date="2022-01" db="EMBL/GenBank/DDBJ databases">
        <title>Whole genome-based taxonomy of the Shewanellaceae.</title>
        <authorList>
            <person name="Martin-Rodriguez A.J."/>
        </authorList>
    </citation>
    <scope>NUCLEOTIDE SEQUENCE [LARGE SCALE GENOMIC DNA]</scope>
    <source>
        <strain evidence="1 2">DSM 17177</strain>
    </source>
</reference>
<organism evidence="1 2">
    <name type="scientific">Shewanella surugensis</name>
    <dbReference type="NCBI Taxonomy" id="212020"/>
    <lineage>
        <taxon>Bacteria</taxon>
        <taxon>Pseudomonadati</taxon>
        <taxon>Pseudomonadota</taxon>
        <taxon>Gammaproteobacteria</taxon>
        <taxon>Alteromonadales</taxon>
        <taxon>Shewanellaceae</taxon>
        <taxon>Shewanella</taxon>
    </lineage>
</organism>
<dbReference type="RefSeq" id="WP_248942237.1">
    <property type="nucleotide sequence ID" value="NZ_JAKIKS010000109.1"/>
</dbReference>
<dbReference type="PANTHER" id="PTHR10362">
    <property type="entry name" value="HISTIDINE AMMONIA-LYASE"/>
    <property type="match status" value="1"/>
</dbReference>
<dbReference type="PROSITE" id="PS00488">
    <property type="entry name" value="PAL_HISTIDASE"/>
    <property type="match status" value="1"/>
</dbReference>
<dbReference type="Gene3D" id="1.20.200.10">
    <property type="entry name" value="Fumarase/aspartase (Central domain)"/>
    <property type="match status" value="1"/>
</dbReference>
<gene>
    <name evidence="1" type="ORF">L2764_20655</name>
</gene>
<evidence type="ECO:0000313" key="2">
    <source>
        <dbReference type="Proteomes" id="UP001203423"/>
    </source>
</evidence>
<dbReference type="Pfam" id="PF00221">
    <property type="entry name" value="Lyase_aromatic"/>
    <property type="match status" value="1"/>
</dbReference>
<accession>A0ABT0LGJ6</accession>
<dbReference type="Proteomes" id="UP001203423">
    <property type="component" value="Unassembled WGS sequence"/>
</dbReference>
<dbReference type="InterPro" id="IPR024083">
    <property type="entry name" value="Fumarase/histidase_N"/>
</dbReference>
<sequence length="574" mass="63213">MLLNNLERTQNKVSKSSSMNVKDQQEIYLDGESLKIEHLVAVAIENKSVYLSNSRAVTDKIDKAHQCLQEFVKSGVPIYGVTTNFGGLAHQSIEPQHCQQLQQNLIKALKTGAGDKLSVADVRAAMVVRANALMKGASGIRLEVIHRLMIFLNAGMTPVVYELGSIGASGDLVPLSYIAGAIIGLDDSYQVEYQGNIIDALAALKILNLPPLTLEPKEALSLINGTSVMAGIASNCAYEAELLTRLSLYCHAFFIQALKGSIDPFHEFTNSLKPHSGQMQAAHYMRQLLDGSSLVKKGNINVKKVDGHQVFDDLVQDRYSIRCLPQYLSPCIETIQNIASSLNIEINSATDNPLIDVENNTFHYTGNFLGLDIAVNMDRLRHTIGLISKHLDVQIALLVSPEFNRGLPGSLVGNQDNLNLGLKGLQLCANSIMPMLTYYGNSISDRFPTHAEQYNQNINSQGMAASVFTTKSLYLFKQYSAIALLFGIQAVEQRCLKEYGSCDPREQLSRKTCELYELIYDTLGLSINAERSLIQNDQDQALDSYILQLVTELGNGGKIMDYLKSHTVSLLSKF</sequence>
<protein>
    <submittedName>
        <fullName evidence="1">Aromatic amino acid ammonia-lyase</fullName>
    </submittedName>
</protein>
<dbReference type="EMBL" id="JAKIKS010000109">
    <property type="protein sequence ID" value="MCL1126826.1"/>
    <property type="molecule type" value="Genomic_DNA"/>
</dbReference>
<name>A0ABT0LGJ6_9GAMM</name>
<comment type="caution">
    <text evidence="1">The sequence shown here is derived from an EMBL/GenBank/DDBJ whole genome shotgun (WGS) entry which is preliminary data.</text>
</comment>
<proteinExistence type="predicted"/>
<dbReference type="CDD" id="cd00332">
    <property type="entry name" value="PAL-HAL"/>
    <property type="match status" value="1"/>
</dbReference>
<keyword evidence="2" id="KW-1185">Reference proteome</keyword>
<dbReference type="InterPro" id="IPR022313">
    <property type="entry name" value="Phe/His_NH3-lyase_AS"/>
</dbReference>